<evidence type="ECO:0000313" key="1">
    <source>
        <dbReference type="Proteomes" id="UP000887569"/>
    </source>
</evidence>
<keyword evidence="1" id="KW-1185">Reference proteome</keyword>
<accession>A0A915C6Z4</accession>
<proteinExistence type="predicted"/>
<organism evidence="1 2">
    <name type="scientific">Parascaris univalens</name>
    <name type="common">Nematode worm</name>
    <dbReference type="NCBI Taxonomy" id="6257"/>
    <lineage>
        <taxon>Eukaryota</taxon>
        <taxon>Metazoa</taxon>
        <taxon>Ecdysozoa</taxon>
        <taxon>Nematoda</taxon>
        <taxon>Chromadorea</taxon>
        <taxon>Rhabditida</taxon>
        <taxon>Spirurina</taxon>
        <taxon>Ascaridomorpha</taxon>
        <taxon>Ascaridoidea</taxon>
        <taxon>Ascarididae</taxon>
        <taxon>Parascaris</taxon>
    </lineage>
</organism>
<dbReference type="WBParaSite" id="PgR096_g017_t02">
    <property type="protein sequence ID" value="PgR096_g017_t02"/>
    <property type="gene ID" value="PgR096_g017"/>
</dbReference>
<name>A0A915C6Z4_PARUN</name>
<evidence type="ECO:0000313" key="2">
    <source>
        <dbReference type="WBParaSite" id="PgR096_g017_t02"/>
    </source>
</evidence>
<protein>
    <submittedName>
        <fullName evidence="2">Uncharacterized protein</fullName>
    </submittedName>
</protein>
<sequence>CRDPNCARMPLARAASLLKRLASKLYSRFSYECRSLPGPSSISSELLLRPPFELITVDSPQSNAFCIDCDESQLTSCTCDLEKGCVEAIESANEPEVLPKEMSRKELYLYDDEIKQARILGVGFASHTIELIVLSALRERSLVKKSFSDLNVSLFNMHSTRLADSLIKRDVGSLCLVESSQKNARLMKDYARKAHKNDGKRIQAYQADFTALFPVYTRKRQTPPPAKLLFGDKALIKDAQNPLILQRRLVGDESGSNNCNSPVIIGTLPLPSQQASMLTSLTWSLIMHHCCLNTMTIFKYGVVYLITFLSAGNYAAAVCGVEDDLKFTSNAQRHQSWLLNRLFEVISLRDRKGFSRKAFTPVIPLHKTIAHEKKLAEVGIRNGLMYGVSIRPRCTLQIGSLTIVSGVGAEEYYDRGVVSASDVLLKYAFWLTVTGKLTSKTNVCDKLRQWFPESVSKITSQIGSSATMADMEMHQFDMLFSALHNDMNETCALSGEMVKFIAKLRPVSTAKRFAD</sequence>
<dbReference type="Proteomes" id="UP000887569">
    <property type="component" value="Unplaced"/>
</dbReference>
<dbReference type="AlphaFoldDB" id="A0A915C6Z4"/>
<reference evidence="2" key="1">
    <citation type="submission" date="2022-11" db="UniProtKB">
        <authorList>
            <consortium name="WormBaseParasite"/>
        </authorList>
    </citation>
    <scope>IDENTIFICATION</scope>
</reference>